<proteinExistence type="predicted"/>
<sequence>MSRNNSLSSIITALAKSMAMAQNDVAEAQSLNFLRYFKKKRKRNPVPSDDNEKNLLPGVFPRRLKIGLPSRREGATDDDIDYYCVPYINMVPLSSVRIEKASAEFEVGLLNLDEFSGNSDEDIKALAVDVQNNPEILNNQPSLKVDIGSGILKKSNKLLATIKIEITHQEPPEGVSRMVNELINNAQGYFYTGKKEGKNLRQDDLSSWFYEKEDEKE</sequence>
<gene>
    <name evidence="1" type="ORF">DSA09_25810</name>
</gene>
<name>A0A5T8BF52_SALER</name>
<dbReference type="AlphaFoldDB" id="A0A5T8BF52"/>
<organism evidence="1">
    <name type="scientific">Salmonella enterica</name>
    <name type="common">Salmonella choleraesuis</name>
    <dbReference type="NCBI Taxonomy" id="28901"/>
    <lineage>
        <taxon>Bacteria</taxon>
        <taxon>Pseudomonadati</taxon>
        <taxon>Pseudomonadota</taxon>
        <taxon>Gammaproteobacteria</taxon>
        <taxon>Enterobacterales</taxon>
        <taxon>Enterobacteriaceae</taxon>
        <taxon>Salmonella</taxon>
    </lineage>
</organism>
<dbReference type="EMBL" id="AAGFSO010000041">
    <property type="protein sequence ID" value="EBN4403379.1"/>
    <property type="molecule type" value="Genomic_DNA"/>
</dbReference>
<protein>
    <submittedName>
        <fullName evidence="1">Uncharacterized protein</fullName>
    </submittedName>
</protein>
<dbReference type="Pfam" id="PF11655">
    <property type="entry name" value="DUF2589"/>
    <property type="match status" value="1"/>
</dbReference>
<evidence type="ECO:0000313" key="1">
    <source>
        <dbReference type="EMBL" id="EBN4403379.1"/>
    </source>
</evidence>
<comment type="caution">
    <text evidence="1">The sequence shown here is derived from an EMBL/GenBank/DDBJ whole genome shotgun (WGS) entry which is preliminary data.</text>
</comment>
<accession>A0A5T8BF52</accession>
<reference evidence="1" key="1">
    <citation type="submission" date="2018-07" db="EMBL/GenBank/DDBJ databases">
        <authorList>
            <consortium name="PulseNet: The National Subtyping Network for Foodborne Disease Surveillance"/>
            <person name="Tarr C.L."/>
            <person name="Trees E."/>
            <person name="Katz L.S."/>
            <person name="Carleton-Romer H.A."/>
            <person name="Stroika S."/>
            <person name="Kucerova Z."/>
            <person name="Roache K.F."/>
            <person name="Sabol A.L."/>
            <person name="Besser J."/>
            <person name="Gerner-Smidt P."/>
        </authorList>
    </citation>
    <scope>NUCLEOTIDE SEQUENCE</scope>
    <source>
        <strain evidence="1">PNUSAS044948</strain>
    </source>
</reference>
<dbReference type="InterPro" id="IPR024510">
    <property type="entry name" value="DUF2589"/>
</dbReference>